<sequence length="56" mass="6422">MPNPILTGRLAYGRTYTEARKRRQRGADDFMDISLSDPIPELVLMPRERGEITMDA</sequence>
<accession>A0A6F8ZJ11</accession>
<name>A0A6F8ZJ11_9FIRM</name>
<reference evidence="1 2" key="1">
    <citation type="submission" date="2020-02" db="EMBL/GenBank/DDBJ databases">
        <authorList>
            <person name="Hogendoorn C."/>
        </authorList>
    </citation>
    <scope>NUCLEOTIDE SEQUENCE [LARGE SCALE GENOMIC DNA]</scope>
    <source>
        <strain evidence="1">R501</strain>
    </source>
</reference>
<dbReference type="KEGG" id="hfv:R50_2372"/>
<keyword evidence="2" id="KW-1185">Reference proteome</keyword>
<gene>
    <name evidence="1" type="ORF">R50_2372</name>
</gene>
<dbReference type="Proteomes" id="UP000503399">
    <property type="component" value="Chromosome"/>
</dbReference>
<dbReference type="EMBL" id="LR778114">
    <property type="protein sequence ID" value="CAB1129869.1"/>
    <property type="molecule type" value="Genomic_DNA"/>
</dbReference>
<evidence type="ECO:0000313" key="1">
    <source>
        <dbReference type="EMBL" id="CAB1129869.1"/>
    </source>
</evidence>
<evidence type="ECO:0000313" key="2">
    <source>
        <dbReference type="Proteomes" id="UP000503399"/>
    </source>
</evidence>
<protein>
    <submittedName>
        <fullName evidence="1">Uncharacterized protein</fullName>
    </submittedName>
</protein>
<proteinExistence type="predicted"/>
<dbReference type="AlphaFoldDB" id="A0A6F8ZJ11"/>
<organism evidence="1 2">
    <name type="scientific">Candidatus Hydrogenisulfobacillus filiaventi</name>
    <dbReference type="NCBI Taxonomy" id="2707344"/>
    <lineage>
        <taxon>Bacteria</taxon>
        <taxon>Bacillati</taxon>
        <taxon>Bacillota</taxon>
        <taxon>Clostridia</taxon>
        <taxon>Eubacteriales</taxon>
        <taxon>Clostridiales Family XVII. Incertae Sedis</taxon>
        <taxon>Candidatus Hydrogenisulfobacillus</taxon>
    </lineage>
</organism>